<keyword evidence="4" id="KW-1185">Reference proteome</keyword>
<evidence type="ECO:0000259" key="1">
    <source>
        <dbReference type="Pfam" id="PF03551"/>
    </source>
</evidence>
<accession>N6VV90</accession>
<dbReference type="InterPro" id="IPR036390">
    <property type="entry name" value="WH_DNA-bd_sf"/>
</dbReference>
<feature type="domain" description="Transcription regulator PadR N-terminal" evidence="1">
    <location>
        <begin position="7"/>
        <end position="80"/>
    </location>
</feature>
<dbReference type="AlphaFoldDB" id="N6VV90"/>
<dbReference type="RefSeq" id="WP_004582325.1">
    <property type="nucleotide sequence ID" value="NZ_AP028878.1"/>
</dbReference>
<dbReference type="InterPro" id="IPR036388">
    <property type="entry name" value="WH-like_DNA-bd_sf"/>
</dbReference>
<evidence type="ECO:0000313" key="3">
    <source>
        <dbReference type="EMBL" id="ENO14105.1"/>
    </source>
</evidence>
<dbReference type="OrthoDB" id="3186544at2"/>
<dbReference type="HOGENOM" id="CLU_089258_1_4_6"/>
<comment type="caution">
    <text evidence="3">The sequence shown here is derived from an EMBL/GenBank/DDBJ whole genome shotgun (WGS) entry which is preliminary data.</text>
</comment>
<reference evidence="3 4" key="1">
    <citation type="journal article" date="2013" name="Genome Announc.">
        <title>Genome Sequence of the Polycyclic Aromatic Hydrocarbon-Degrading Bacterium Strain Marinobacter nanhaiticus D15-8WT.</title>
        <authorList>
            <person name="Cui Z."/>
            <person name="Gao W."/>
            <person name="Li Q."/>
            <person name="Xu G."/>
            <person name="Zheng L."/>
        </authorList>
    </citation>
    <scope>NUCLEOTIDE SEQUENCE [LARGE SCALE GENOMIC DNA]</scope>
    <source>
        <strain evidence="3 4">D15-8W</strain>
    </source>
</reference>
<dbReference type="EMBL" id="APLQ01000014">
    <property type="protein sequence ID" value="ENO14105.1"/>
    <property type="molecule type" value="Genomic_DNA"/>
</dbReference>
<dbReference type="InterPro" id="IPR005149">
    <property type="entry name" value="Tscrpt_reg_PadR_N"/>
</dbReference>
<protein>
    <submittedName>
        <fullName evidence="3">PadR family transcriptional regulator</fullName>
    </submittedName>
</protein>
<name>N6VV90_9GAMM</name>
<dbReference type="Gene3D" id="1.10.10.10">
    <property type="entry name" value="Winged helix-like DNA-binding domain superfamily/Winged helix DNA-binding domain"/>
    <property type="match status" value="1"/>
</dbReference>
<evidence type="ECO:0000259" key="2">
    <source>
        <dbReference type="Pfam" id="PF10400"/>
    </source>
</evidence>
<dbReference type="Pfam" id="PF10400">
    <property type="entry name" value="Vir_act_alpha_C"/>
    <property type="match status" value="1"/>
</dbReference>
<dbReference type="Pfam" id="PF03551">
    <property type="entry name" value="PadR"/>
    <property type="match status" value="1"/>
</dbReference>
<gene>
    <name evidence="3" type="ORF">J057_21965</name>
</gene>
<dbReference type="Proteomes" id="UP000013165">
    <property type="component" value="Unassembled WGS sequence"/>
</dbReference>
<dbReference type="InterPro" id="IPR018309">
    <property type="entry name" value="Tscrpt_reg_PadR_C"/>
</dbReference>
<dbReference type="Gene3D" id="6.10.140.190">
    <property type="match status" value="1"/>
</dbReference>
<dbReference type="STRING" id="626887.J057_21965"/>
<evidence type="ECO:0000313" key="4">
    <source>
        <dbReference type="Proteomes" id="UP000013165"/>
    </source>
</evidence>
<organism evidence="3 4">
    <name type="scientific">Marinobacter nanhaiticus D15-8W</name>
    <dbReference type="NCBI Taxonomy" id="626887"/>
    <lineage>
        <taxon>Bacteria</taxon>
        <taxon>Pseudomonadati</taxon>
        <taxon>Pseudomonadota</taxon>
        <taxon>Gammaproteobacteria</taxon>
        <taxon>Pseudomonadales</taxon>
        <taxon>Marinobacteraceae</taxon>
        <taxon>Marinobacter</taxon>
    </lineage>
</organism>
<dbReference type="PANTHER" id="PTHR43252:SF4">
    <property type="entry name" value="TRANSCRIPTIONAL REGULATORY PROTEIN"/>
    <property type="match status" value="1"/>
</dbReference>
<dbReference type="PANTHER" id="PTHR43252">
    <property type="entry name" value="TRANSCRIPTIONAL REGULATOR YQJI"/>
    <property type="match status" value="1"/>
</dbReference>
<dbReference type="SUPFAM" id="SSF46785">
    <property type="entry name" value="Winged helix' DNA-binding domain"/>
    <property type="match status" value="1"/>
</dbReference>
<proteinExistence type="predicted"/>
<dbReference type="PATRIC" id="fig|626887.3.peg.4397"/>
<dbReference type="eggNOG" id="COG1695">
    <property type="taxonomic scope" value="Bacteria"/>
</dbReference>
<sequence>MALRYALLAALHESPATGYELTQRFRSRLANVWNASHQQVYRELGKLLEEGKLLAESVPQPDKPDKKRYHLTVAGQKDLKQWLDKPQPRPPAKDPFLVKLFAGNLADKAVLQGEAEKMREEWERQLAYYRSIEEEYFQQPDALPAHYRYQYLALRRGITQVIASLEWLDELENGL</sequence>
<feature type="domain" description="Transcription regulator PadR C-terminal" evidence="2">
    <location>
        <begin position="93"/>
        <end position="172"/>
    </location>
</feature>